<dbReference type="EMBL" id="NMQE01000672">
    <property type="protein sequence ID" value="PMB18664.1"/>
    <property type="molecule type" value="Genomic_DNA"/>
</dbReference>
<sequence>MTIDDYDAAVSLTEKLQTSLPIKVRAGKEFLKTLKQRGDVANPDQEFVIEHVEYSGDMGGIMCVLASDPEEKEHYVVSITHLNIDPNHPLAAEVQRYQRQRTRKLILQHQGGFSAELLAPASAKKRKRTYGFGK</sequence>
<dbReference type="RefSeq" id="WP_102182971.1">
    <property type="nucleotide sequence ID" value="NZ_NMQE01000672.1"/>
</dbReference>
<proteinExistence type="predicted"/>
<evidence type="ECO:0000313" key="2">
    <source>
        <dbReference type="Proteomes" id="UP000235081"/>
    </source>
</evidence>
<accession>A0A2N6L8W7</accession>
<comment type="caution">
    <text evidence="1">The sequence shown here is derived from an EMBL/GenBank/DDBJ whole genome shotgun (WGS) entry which is preliminary data.</text>
</comment>
<name>A0A2N6L8W7_9CYAN</name>
<gene>
    <name evidence="1" type="ORF">CEN46_20595</name>
</gene>
<evidence type="ECO:0000313" key="1">
    <source>
        <dbReference type="EMBL" id="PMB18664.1"/>
    </source>
</evidence>
<reference evidence="1 2" key="1">
    <citation type="submission" date="2017-07" db="EMBL/GenBank/DDBJ databases">
        <title>Genomes of Fischerella (Mastigocladus) sp. strains.</title>
        <authorList>
            <person name="Miller S.R."/>
        </authorList>
    </citation>
    <scope>NUCLEOTIDE SEQUENCE [LARGE SCALE GENOMIC DNA]</scope>
    <source>
        <strain evidence="1 2">CCMEE 5318</strain>
    </source>
</reference>
<protein>
    <submittedName>
        <fullName evidence="1">Uncharacterized protein</fullName>
    </submittedName>
</protein>
<organism evidence="1 2">
    <name type="scientific">Fischerella thermalis CCMEE 5318</name>
    <dbReference type="NCBI Taxonomy" id="2019666"/>
    <lineage>
        <taxon>Bacteria</taxon>
        <taxon>Bacillati</taxon>
        <taxon>Cyanobacteriota</taxon>
        <taxon>Cyanophyceae</taxon>
        <taxon>Nostocales</taxon>
        <taxon>Hapalosiphonaceae</taxon>
        <taxon>Fischerella</taxon>
    </lineage>
</organism>
<dbReference type="AlphaFoldDB" id="A0A2N6L8W7"/>
<dbReference type="Proteomes" id="UP000235081">
    <property type="component" value="Unassembled WGS sequence"/>
</dbReference>